<protein>
    <submittedName>
        <fullName evidence="2">Uncharacterized protein</fullName>
    </submittedName>
</protein>
<dbReference type="OrthoDB" id="3596146at2759"/>
<keyword evidence="4" id="KW-1185">Reference proteome</keyword>
<dbReference type="Proteomes" id="UP000241587">
    <property type="component" value="Unassembled WGS sequence"/>
</dbReference>
<sequence>MRHVYVQRPARSDLEHTRALVAEAEGVLLYSDVAHASAGRSGDISTSWKGWLRVDRENVRGFALGISAEEALDQKEKRQGVVDTAGWAATSQWGGFTFKDGDADASEGDARKWENVENIEQVEDN</sequence>
<dbReference type="AlphaFoldDB" id="A0A2T4GH86"/>
<dbReference type="EMBL" id="PVEM01000016">
    <property type="protein sequence ID" value="PTD02855.1"/>
    <property type="molecule type" value="Genomic_DNA"/>
</dbReference>
<name>A0A2T4GH86_FUSCU</name>
<gene>
    <name evidence="2" type="ORF">FCULG_00009843</name>
    <name evidence="3" type="ORF">HYE67_010661</name>
</gene>
<organism evidence="2 4">
    <name type="scientific">Fusarium culmorum</name>
    <dbReference type="NCBI Taxonomy" id="5516"/>
    <lineage>
        <taxon>Eukaryota</taxon>
        <taxon>Fungi</taxon>
        <taxon>Dikarya</taxon>
        <taxon>Ascomycota</taxon>
        <taxon>Pezizomycotina</taxon>
        <taxon>Sordariomycetes</taxon>
        <taxon>Hypocreomycetidae</taxon>
        <taxon>Hypocreales</taxon>
        <taxon>Nectriaceae</taxon>
        <taxon>Fusarium</taxon>
    </lineage>
</organism>
<proteinExistence type="predicted"/>
<evidence type="ECO:0000313" key="2">
    <source>
        <dbReference type="EMBL" id="PTD02855.1"/>
    </source>
</evidence>
<reference evidence="3" key="2">
    <citation type="submission" date="2020-11" db="EMBL/GenBank/DDBJ databases">
        <title>The chromosome-scale genome resource for two endophytic Fusarium species: F. culmorum and F. pseudograminearum.</title>
        <authorList>
            <person name="Yuan Z."/>
        </authorList>
    </citation>
    <scope>NUCLEOTIDE SEQUENCE</scope>
    <source>
        <strain evidence="3">Class2-1B</strain>
    </source>
</reference>
<evidence type="ECO:0000313" key="4">
    <source>
        <dbReference type="Proteomes" id="UP000241587"/>
    </source>
</evidence>
<feature type="region of interest" description="Disordered" evidence="1">
    <location>
        <begin position="98"/>
        <end position="125"/>
    </location>
</feature>
<dbReference type="EMBL" id="CP064750">
    <property type="protein sequence ID" value="QPC68430.1"/>
    <property type="molecule type" value="Genomic_DNA"/>
</dbReference>
<accession>A0A2T4GH86</accession>
<evidence type="ECO:0000256" key="1">
    <source>
        <dbReference type="SAM" id="MobiDB-lite"/>
    </source>
</evidence>
<reference evidence="2 4" key="1">
    <citation type="submission" date="2018-02" db="EMBL/GenBank/DDBJ databases">
        <title>Fusarium culmorum secondary metabolites in fungal-bacterial-plant interactions.</title>
        <authorList>
            <person name="Schmidt R."/>
        </authorList>
    </citation>
    <scope>NUCLEOTIDE SEQUENCE [LARGE SCALE GENOMIC DNA]</scope>
    <source>
        <strain evidence="2 4">PV</strain>
    </source>
</reference>
<evidence type="ECO:0000313" key="3">
    <source>
        <dbReference type="EMBL" id="QPC68430.1"/>
    </source>
</evidence>
<dbReference type="OMA" id="SWKGWLR"/>
<dbReference type="Proteomes" id="UP000663297">
    <property type="component" value="Chromosome 4"/>
</dbReference>